<dbReference type="InParanoid" id="A0A2P5EI48"/>
<dbReference type="EMBL" id="JXTC01000151">
    <property type="protein sequence ID" value="PON85220.1"/>
    <property type="molecule type" value="Genomic_DNA"/>
</dbReference>
<proteinExistence type="predicted"/>
<comment type="caution">
    <text evidence="1">The sequence shown here is derived from an EMBL/GenBank/DDBJ whole genome shotgun (WGS) entry which is preliminary data.</text>
</comment>
<dbReference type="AlphaFoldDB" id="A0A2P5EI48"/>
<reference evidence="2" key="1">
    <citation type="submission" date="2016-06" db="EMBL/GenBank/DDBJ databases">
        <title>Parallel loss of symbiosis genes in relatives of nitrogen-fixing non-legume Parasponia.</title>
        <authorList>
            <person name="Van Velzen R."/>
            <person name="Holmer R."/>
            <person name="Bu F."/>
            <person name="Rutten L."/>
            <person name="Van Zeijl A."/>
            <person name="Liu W."/>
            <person name="Santuari L."/>
            <person name="Cao Q."/>
            <person name="Sharma T."/>
            <person name="Shen D."/>
            <person name="Roswanjaya Y."/>
            <person name="Wardhani T."/>
            <person name="Kalhor M.S."/>
            <person name="Jansen J."/>
            <person name="Van den Hoogen J."/>
            <person name="Gungor B."/>
            <person name="Hartog M."/>
            <person name="Hontelez J."/>
            <person name="Verver J."/>
            <person name="Yang W.-C."/>
            <person name="Schijlen E."/>
            <person name="Repin R."/>
            <person name="Schilthuizen M."/>
            <person name="Schranz E."/>
            <person name="Heidstra R."/>
            <person name="Miyata K."/>
            <person name="Fedorova E."/>
            <person name="Kohlen W."/>
            <person name="Bisseling T."/>
            <person name="Smit S."/>
            <person name="Geurts R."/>
        </authorList>
    </citation>
    <scope>NUCLEOTIDE SEQUENCE [LARGE SCALE GENOMIC DNA]</scope>
    <source>
        <strain evidence="2">cv. RG33-2</strain>
    </source>
</reference>
<name>A0A2P5EI48_TREOI</name>
<evidence type="ECO:0000313" key="1">
    <source>
        <dbReference type="EMBL" id="PON85220.1"/>
    </source>
</evidence>
<feature type="non-terminal residue" evidence="1">
    <location>
        <position position="1"/>
    </location>
</feature>
<gene>
    <name evidence="1" type="ORF">TorRG33x02_190640</name>
</gene>
<dbReference type="Proteomes" id="UP000237000">
    <property type="component" value="Unassembled WGS sequence"/>
</dbReference>
<accession>A0A2P5EI48</accession>
<keyword evidence="2" id="KW-1185">Reference proteome</keyword>
<sequence length="53" mass="5492">SDVVGVVGVVFLPACLAGVGQDVLKSLELSTGLLIDQTTDTLHTNSMSQMLDC</sequence>
<evidence type="ECO:0000313" key="2">
    <source>
        <dbReference type="Proteomes" id="UP000237000"/>
    </source>
</evidence>
<protein>
    <submittedName>
        <fullName evidence="1">Uncharacterized protein</fullName>
    </submittedName>
</protein>
<organism evidence="1 2">
    <name type="scientific">Trema orientale</name>
    <name type="common">Charcoal tree</name>
    <name type="synonym">Celtis orientalis</name>
    <dbReference type="NCBI Taxonomy" id="63057"/>
    <lineage>
        <taxon>Eukaryota</taxon>
        <taxon>Viridiplantae</taxon>
        <taxon>Streptophyta</taxon>
        <taxon>Embryophyta</taxon>
        <taxon>Tracheophyta</taxon>
        <taxon>Spermatophyta</taxon>
        <taxon>Magnoliopsida</taxon>
        <taxon>eudicotyledons</taxon>
        <taxon>Gunneridae</taxon>
        <taxon>Pentapetalae</taxon>
        <taxon>rosids</taxon>
        <taxon>fabids</taxon>
        <taxon>Rosales</taxon>
        <taxon>Cannabaceae</taxon>
        <taxon>Trema</taxon>
    </lineage>
</organism>